<proteinExistence type="predicted"/>
<organism evidence="2 3">
    <name type="scientific">Oceaniferula marina</name>
    <dbReference type="NCBI Taxonomy" id="2748318"/>
    <lineage>
        <taxon>Bacteria</taxon>
        <taxon>Pseudomonadati</taxon>
        <taxon>Verrucomicrobiota</taxon>
        <taxon>Verrucomicrobiia</taxon>
        <taxon>Verrucomicrobiales</taxon>
        <taxon>Verrucomicrobiaceae</taxon>
        <taxon>Oceaniferula</taxon>
    </lineage>
</organism>
<dbReference type="SUPFAM" id="SSF56601">
    <property type="entry name" value="beta-lactamase/transpeptidase-like"/>
    <property type="match status" value="1"/>
</dbReference>
<dbReference type="Proteomes" id="UP000557872">
    <property type="component" value="Unassembled WGS sequence"/>
</dbReference>
<sequence length="376" mass="41717">MWTKEGLKERFERNFRERGELGASVSVWQKGQELVSMADGWCERQQERPWTKETLVPFYSMTKGLASATMLMLMDELGVEPEDEVGSIWPEFPVPQGTIAQMMSHQLGVAALDVVAEVWDHEAVIASIEKQTPNWSLEEGGHGYHPRTFGFLLEEMVRRMSGCSLGEVWRTEIADPLGLDAWIGLPLSEFGRVAVLYPGKMDKGDLESGFYRELHRKQSLVSRSFFSPRGLNSVREMNEMRARQAALPAMGGIGTAAAVAQFYQAACGAISFFSPQVLGWIRGMQACGFDRILQTRTAFSCGFQMDPMNEEGSKERMHYGRSPQGFGHPGAGGSHAYADPESGLSFAYVMNQMELSPLPGPKSLDMVAYLCGDESI</sequence>
<dbReference type="RefSeq" id="WP_178934156.1">
    <property type="nucleotide sequence ID" value="NZ_JACBAZ010000010.1"/>
</dbReference>
<accession>A0A851GNA7</accession>
<evidence type="ECO:0000313" key="3">
    <source>
        <dbReference type="Proteomes" id="UP000557872"/>
    </source>
</evidence>
<dbReference type="EMBL" id="JACBAZ010000010">
    <property type="protein sequence ID" value="NWK57321.1"/>
    <property type="molecule type" value="Genomic_DNA"/>
</dbReference>
<dbReference type="PANTHER" id="PTHR43319:SF3">
    <property type="entry name" value="BETA-LACTAMASE-RELATED DOMAIN-CONTAINING PROTEIN"/>
    <property type="match status" value="1"/>
</dbReference>
<name>A0A851GNA7_9BACT</name>
<dbReference type="InterPro" id="IPR052907">
    <property type="entry name" value="Beta-lactamase/esterase"/>
</dbReference>
<dbReference type="PANTHER" id="PTHR43319">
    <property type="entry name" value="BETA-LACTAMASE-RELATED"/>
    <property type="match status" value="1"/>
</dbReference>
<dbReference type="AlphaFoldDB" id="A0A851GNA7"/>
<dbReference type="Gene3D" id="3.40.710.10">
    <property type="entry name" value="DD-peptidase/beta-lactamase superfamily"/>
    <property type="match status" value="1"/>
</dbReference>
<dbReference type="InterPro" id="IPR001466">
    <property type="entry name" value="Beta-lactam-related"/>
</dbReference>
<feature type="domain" description="Beta-lactamase-related" evidence="1">
    <location>
        <begin position="11"/>
        <end position="354"/>
    </location>
</feature>
<dbReference type="InterPro" id="IPR012338">
    <property type="entry name" value="Beta-lactam/transpept-like"/>
</dbReference>
<dbReference type="Pfam" id="PF00144">
    <property type="entry name" value="Beta-lactamase"/>
    <property type="match status" value="1"/>
</dbReference>
<reference evidence="2 3" key="1">
    <citation type="submission" date="2020-07" db="EMBL/GenBank/DDBJ databases">
        <title>Roseicoccus Jingziensis gen. nov., sp. nov., isolated from coastal seawater.</title>
        <authorList>
            <person name="Feng X."/>
        </authorList>
    </citation>
    <scope>NUCLEOTIDE SEQUENCE [LARGE SCALE GENOMIC DNA]</scope>
    <source>
        <strain evidence="2 3">N1E253</strain>
    </source>
</reference>
<gene>
    <name evidence="2" type="ORF">HW115_17000</name>
</gene>
<evidence type="ECO:0000259" key="1">
    <source>
        <dbReference type="Pfam" id="PF00144"/>
    </source>
</evidence>
<keyword evidence="3" id="KW-1185">Reference proteome</keyword>
<protein>
    <submittedName>
        <fullName evidence="2">Beta-lactamase family protein</fullName>
    </submittedName>
</protein>
<evidence type="ECO:0000313" key="2">
    <source>
        <dbReference type="EMBL" id="NWK57321.1"/>
    </source>
</evidence>
<comment type="caution">
    <text evidence="2">The sequence shown here is derived from an EMBL/GenBank/DDBJ whole genome shotgun (WGS) entry which is preliminary data.</text>
</comment>